<reference evidence="3" key="2">
    <citation type="journal article" date="2020" name="Data Brief">
        <title>Transcriptome dataset of Babesia bovis life stages within vertebrate and invertebrate hosts.</title>
        <authorList>
            <person name="Ueti M.W."/>
            <person name="Johnson W.C."/>
            <person name="Kappmeyer L.S."/>
            <person name="Herndon D.R."/>
            <person name="Mousel M.R."/>
            <person name="Reif K.E."/>
            <person name="Taus N.S."/>
            <person name="Ifeonu O.O."/>
            <person name="Silva J.C."/>
            <person name="Suarez C.E."/>
            <person name="Brayton K.A."/>
        </authorList>
    </citation>
    <scope>NUCLEOTIDE SEQUENCE [LARGE SCALE GENOMIC DNA]</scope>
</reference>
<organism evidence="2 3">
    <name type="scientific">Babesia bovis</name>
    <dbReference type="NCBI Taxonomy" id="5865"/>
    <lineage>
        <taxon>Eukaryota</taxon>
        <taxon>Sar</taxon>
        <taxon>Alveolata</taxon>
        <taxon>Apicomplexa</taxon>
        <taxon>Aconoidasida</taxon>
        <taxon>Piroplasmida</taxon>
        <taxon>Babesiidae</taxon>
        <taxon>Babesia</taxon>
    </lineage>
</organism>
<dbReference type="GeneID" id="5478591"/>
<evidence type="ECO:0000259" key="1">
    <source>
        <dbReference type="Pfam" id="PF22600"/>
    </source>
</evidence>
<dbReference type="RefSeq" id="XP_001610357.1">
    <property type="nucleotide sequence ID" value="XM_001610307.1"/>
</dbReference>
<dbReference type="InterPro" id="IPR054708">
    <property type="entry name" value="MTPAP-like_central"/>
</dbReference>
<dbReference type="Pfam" id="PF22600">
    <property type="entry name" value="MTPAP-like_central"/>
    <property type="match status" value="1"/>
</dbReference>
<sequence length="1093" mass="124546">MGSAEHCTVSALLPAHSGRSLSDIDSELFCLNGAKNLHADSSMSTCTSVINSSVRDVDELYAMPSPDDCYNCNYGREEDISGFPTVWTKHRDYRNGRTRKRKNKVGSVRRSHSIEDINNFRTQSFTRKANLGTSTGDVPLSHFTLKRPINFECPLQHKGTDYSDITQPDDVEFVVNEQSPTCYDGSSDDSYYKCGGCNDCFRGHIYANSNQCSTTDSTDSSSRVTDKSKTKYVDSQYQWNRERATYVIDHNISQSPSELPGSSLSLNSWGSADLCDTATTRYDEEFPSLPGQQSIKYTKDGSDKTAVNEWIIRQGASHKAESVRDIGELDLPIYVKNEATLASRQDIIQDNTQIEMYNDGSITEAFVKQLIFNKRLPKNGTTHEYKHSANVDMDSVLETVTAALLTTEYKLNRLVDRITPSMTCKSNKTQIFNVLKRFLKYNLGDDIEVFLTGSTAYDIDIDYSNLLGIQAYSDMDIEVIAPRYGCSARTILRNVYNGLCEMQVVLKRANMLSNCPFASSSFKLVDTARVPIVIMQSRNGIQCDISANASNAIKHNDCFGKYIERHPMLRKLMRLAKHWLKFRGIPTMKEGGFPTIFWMMLFCDIVDTCSTIKAEHQDVSQNILDSHRVMMDDNGSGPGDFTILGALEQSFKILAKRNYLIDIVNLATSGLRNRYGYRLERQSQWHMGDIGMNLISLIEMEPSVPFATWVVYYFEIKRAADCLTRYRQHLKMLLSIVVCLRAHVILQENKQMDVMDDIRVLIKNVEERFGHNMQHLLSVNTPIEQNIEQTVQRVANALSIKFDCKHMAKFLKMLSNYIIQKMATSSMSIFREAYDKVYSIPASIEPPTPLIMQHDRGGFYSGPPIPRFHGAMWRDNGWFMVAIDGALHIVKALKTCVCWDSWWSTKFINRRDTKSIIHGFIFKRIDLYVDDLDDVEEVEIPEPQLPNLLVRVSGVVLFRPCDIVSRLYVMKVTKEEINISPYCYSNDIFTGAKTLYVLPGYEVARFDQMDDVTRDLVQQCGMLSSARANLPRHCSHCGTIRLNIPSVPKDIKFSPRQIKNLRTLLCSAQYREYYRCLKASLRRIERNVRQQTI</sequence>
<dbReference type="InterPro" id="IPR043519">
    <property type="entry name" value="NT_sf"/>
</dbReference>
<name>A7AQH0_BABBO</name>
<reference evidence="3" key="3">
    <citation type="journal article" date="2021" name="Int. J. Parasitol.">
        <title>Comparative analysis of gene expression between Babesia bovis blood stages and kinetes allowed by improved genome annotation.</title>
        <authorList>
            <person name="Ueti M.W."/>
            <person name="Johnson W.C."/>
            <person name="Kappmeyer L.S."/>
            <person name="Herndon D.R."/>
            <person name="Mousel M.R."/>
            <person name="Reif K.E."/>
            <person name="Taus N.S."/>
            <person name="Ifeonu O.O."/>
            <person name="Silva J.C."/>
            <person name="Suarez C.E."/>
            <person name="Brayton K.A."/>
        </authorList>
    </citation>
    <scope>NUCLEOTIDE SEQUENCE [LARGE SCALE GENOMIC DNA]</scope>
</reference>
<dbReference type="InParanoid" id="A7AQH0"/>
<evidence type="ECO:0000313" key="3">
    <source>
        <dbReference type="Proteomes" id="UP000002173"/>
    </source>
</evidence>
<keyword evidence="3" id="KW-1185">Reference proteome</keyword>
<dbReference type="AlphaFoldDB" id="A7AQH0"/>
<dbReference type="GO" id="GO:0016779">
    <property type="term" value="F:nucleotidyltransferase activity"/>
    <property type="evidence" value="ECO:0007669"/>
    <property type="project" value="TreeGrafter"/>
</dbReference>
<dbReference type="OMA" id="HEQYISP"/>
<dbReference type="KEGG" id="bbo:BBOV_IV004280"/>
<reference evidence="2 3" key="1">
    <citation type="journal article" date="2007" name="PLoS Pathog.">
        <title>Genome sequence of Babesia bovis and comparative analysis of apicomplexan hemoprotozoa.</title>
        <authorList>
            <person name="Brayton K.A."/>
            <person name="Lau A.O.T."/>
            <person name="Herndon D.R."/>
            <person name="Hannick L."/>
            <person name="Kappmeyer L.S."/>
            <person name="Berens S.J."/>
            <person name="Bidwell S.L."/>
            <person name="Brown W.C."/>
            <person name="Crabtree J."/>
            <person name="Fadrosh D."/>
            <person name="Feldblum T."/>
            <person name="Forberger H.A."/>
            <person name="Haas B.J."/>
            <person name="Howell J.M."/>
            <person name="Khouri H."/>
            <person name="Koo H."/>
            <person name="Mann D.J."/>
            <person name="Norimine J."/>
            <person name="Paulsen I.T."/>
            <person name="Radune D."/>
            <person name="Ren Q."/>
            <person name="Smith R.K. Jr."/>
            <person name="Suarez C.E."/>
            <person name="White O."/>
            <person name="Wortman J.R."/>
            <person name="Knowles D.P. Jr."/>
            <person name="McElwain T.F."/>
            <person name="Nene V.M."/>
        </authorList>
    </citation>
    <scope>NUCLEOTIDE SEQUENCE [LARGE SCALE GENOMIC DNA]</scope>
    <source>
        <strain evidence="2">T2Bo</strain>
    </source>
</reference>
<comment type="caution">
    <text evidence="2">The sequence shown here is derived from an EMBL/GenBank/DDBJ whole genome shotgun (WGS) entry which is preliminary data.</text>
</comment>
<dbReference type="Proteomes" id="UP000002173">
    <property type="component" value="Unassembled WGS sequence"/>
</dbReference>
<dbReference type="GO" id="GO:0031123">
    <property type="term" value="P:RNA 3'-end processing"/>
    <property type="evidence" value="ECO:0007669"/>
    <property type="project" value="TreeGrafter"/>
</dbReference>
<protein>
    <recommendedName>
        <fullName evidence="1">Poly(A) RNA polymerase mitochondrial-like central palm domain-containing protein</fullName>
    </recommendedName>
</protein>
<accession>A7AQH0</accession>
<evidence type="ECO:0000313" key="2">
    <source>
        <dbReference type="EMBL" id="EDO06789.1"/>
    </source>
</evidence>
<dbReference type="SUPFAM" id="SSF81301">
    <property type="entry name" value="Nucleotidyltransferase"/>
    <property type="match status" value="1"/>
</dbReference>
<dbReference type="PANTHER" id="PTHR12271:SF40">
    <property type="entry name" value="POLY(A) RNA POLYMERASE GLD2"/>
    <property type="match status" value="1"/>
</dbReference>
<dbReference type="eggNOG" id="ENOG502S4PH">
    <property type="taxonomic scope" value="Eukaryota"/>
</dbReference>
<proteinExistence type="predicted"/>
<dbReference type="STRING" id="5865.A7AQH0"/>
<feature type="domain" description="Poly(A) RNA polymerase mitochondrial-like central palm" evidence="1">
    <location>
        <begin position="411"/>
        <end position="556"/>
    </location>
</feature>
<dbReference type="VEuPathDB" id="PiroplasmaDB:BBOV_IV004280"/>
<dbReference type="PANTHER" id="PTHR12271">
    <property type="entry name" value="POLY A POLYMERASE CID PAP -RELATED"/>
    <property type="match status" value="1"/>
</dbReference>
<dbReference type="EMBL" id="AAXT01000002">
    <property type="protein sequence ID" value="EDO06789.1"/>
    <property type="molecule type" value="Genomic_DNA"/>
</dbReference>
<dbReference type="Gene3D" id="3.30.460.10">
    <property type="entry name" value="Beta Polymerase, domain 2"/>
    <property type="match status" value="1"/>
</dbReference>
<gene>
    <name evidence="2" type="ORF">BBOV_IV004280</name>
</gene>